<dbReference type="Proteomes" id="UP001652626">
    <property type="component" value="Chromosome 25"/>
</dbReference>
<feature type="chain" id="PRO_5046138629" evidence="3">
    <location>
        <begin position="37"/>
        <end position="813"/>
    </location>
</feature>
<dbReference type="SMART" id="SM00645">
    <property type="entry name" value="Pept_C1"/>
    <property type="match status" value="1"/>
</dbReference>
<evidence type="ECO:0000256" key="3">
    <source>
        <dbReference type="SAM" id="SignalP"/>
    </source>
</evidence>
<dbReference type="InterPro" id="IPR013128">
    <property type="entry name" value="Peptidase_C1A"/>
</dbReference>
<keyword evidence="5" id="KW-1185">Reference proteome</keyword>
<feature type="region of interest" description="Disordered" evidence="2">
    <location>
        <begin position="123"/>
        <end position="176"/>
    </location>
</feature>
<evidence type="ECO:0000256" key="1">
    <source>
        <dbReference type="ARBA" id="ARBA00008455"/>
    </source>
</evidence>
<comment type="similarity">
    <text evidence="1">Belongs to the peptidase C1 family.</text>
</comment>
<evidence type="ECO:0000313" key="5">
    <source>
        <dbReference type="Proteomes" id="UP001652626"/>
    </source>
</evidence>
<dbReference type="GeneID" id="113401299"/>
<name>A0ABM4AUS9_VANTA</name>
<dbReference type="SUPFAM" id="SSF54001">
    <property type="entry name" value="Cysteine proteinases"/>
    <property type="match status" value="1"/>
</dbReference>
<accession>A0ABM4AUS9</accession>
<proteinExistence type="inferred from homology"/>
<evidence type="ECO:0000256" key="2">
    <source>
        <dbReference type="SAM" id="MobiDB-lite"/>
    </source>
</evidence>
<dbReference type="Pfam" id="PF00112">
    <property type="entry name" value="Peptidase_C1"/>
    <property type="match status" value="1"/>
</dbReference>
<gene>
    <name evidence="6" type="primary">LOC113401299</name>
</gene>
<dbReference type="PANTHER" id="PTHR12411">
    <property type="entry name" value="CYSTEINE PROTEASE FAMILY C1-RELATED"/>
    <property type="match status" value="1"/>
</dbReference>
<organism evidence="5 6">
    <name type="scientific">Vanessa tameamea</name>
    <name type="common">Kamehameha butterfly</name>
    <dbReference type="NCBI Taxonomy" id="334116"/>
    <lineage>
        <taxon>Eukaryota</taxon>
        <taxon>Metazoa</taxon>
        <taxon>Ecdysozoa</taxon>
        <taxon>Arthropoda</taxon>
        <taxon>Hexapoda</taxon>
        <taxon>Insecta</taxon>
        <taxon>Pterygota</taxon>
        <taxon>Neoptera</taxon>
        <taxon>Endopterygota</taxon>
        <taxon>Lepidoptera</taxon>
        <taxon>Glossata</taxon>
        <taxon>Ditrysia</taxon>
        <taxon>Papilionoidea</taxon>
        <taxon>Nymphalidae</taxon>
        <taxon>Nymphalinae</taxon>
        <taxon>Vanessa</taxon>
    </lineage>
</organism>
<dbReference type="InterPro" id="IPR038765">
    <property type="entry name" value="Papain-like_cys_pep_sf"/>
</dbReference>
<dbReference type="RefSeq" id="XP_064075054.1">
    <property type="nucleotide sequence ID" value="XM_064218984.1"/>
</dbReference>
<evidence type="ECO:0000313" key="6">
    <source>
        <dbReference type="RefSeq" id="XP_064075054.1"/>
    </source>
</evidence>
<reference evidence="6" key="1">
    <citation type="submission" date="2025-08" db="UniProtKB">
        <authorList>
            <consortium name="RefSeq"/>
        </authorList>
    </citation>
    <scope>IDENTIFICATION</scope>
    <source>
        <tissue evidence="6">Whole body</tissue>
    </source>
</reference>
<evidence type="ECO:0000259" key="4">
    <source>
        <dbReference type="SMART" id="SM00645"/>
    </source>
</evidence>
<feature type="domain" description="Peptidase C1A papain C-terminal" evidence="4">
    <location>
        <begin position="585"/>
        <end position="800"/>
    </location>
</feature>
<dbReference type="InterPro" id="IPR039417">
    <property type="entry name" value="Peptidase_C1A_papain-like"/>
</dbReference>
<keyword evidence="3" id="KW-0732">Signal</keyword>
<dbReference type="Gene3D" id="3.90.70.10">
    <property type="entry name" value="Cysteine proteinases"/>
    <property type="match status" value="1"/>
</dbReference>
<dbReference type="InterPro" id="IPR000668">
    <property type="entry name" value="Peptidase_C1A_C"/>
</dbReference>
<protein>
    <submittedName>
        <fullName evidence="6">Uncharacterized protein LOC113401299</fullName>
    </submittedName>
</protein>
<dbReference type="CDD" id="cd02248">
    <property type="entry name" value="Peptidase_C1A"/>
    <property type="match status" value="1"/>
</dbReference>
<feature type="signal peptide" evidence="3">
    <location>
        <begin position="1"/>
        <end position="36"/>
    </location>
</feature>
<sequence length="813" mass="91605">MRTRSCNMSLVNASTGAARLPVTLLLLSCGFLVVTAQAGSDQSDDSEVFVRDGSSRVARSASQRFLQVISGYDEDYDWLQSLLYPDRSNRLRATSLPLLVLPVEVPLRRESNSRLTQRRMNYDYEEDEESTWQVNHGDRRQNKRRPSYIREDQPSDDEFPEFQYKKRPQRPVLRDPNIPAYSYSSEPHANPNIVSSVPSSQLVEKFRAQTPKAFGMPAFVQSEFDISERIILPDDEDDGELEETHKATTGVRNTRAIFTTNRAKPEEITPSRPSFTKPLKLRAVLSVPRADYSESYTAWWDPVKGDSRIHFQDGSTVTFRKMLPDGLVKKVEMHVDRSGERVVSCGVATTVASAADRANPALPDMQLFTFSGYERTENGLVERWQHTVSGRGDASGETVTTRHELFLTRTEQDFVRPVRYRVSVNSTLLGSDCDTYEHFYYDACPHNRKPQFFEADINEFCDEVQQLNASSPDDIARLEPLREFTMPGRDPRYDAVLEKFKKNYARKFANDVEGAVRKNILIQSSRLISSANRAGATVQLGLNFLADRLDEEMSDMTGVARGGERESAEKFPHVRSSLAAQERRLPEKFDWRALGGVSHVRFQGTTCSSCWAVAVAGAVEGALFRRTRRLVPLSEQNLVDCAGPFGGRGCNGTWPSYAYDYIQHRGLPALEEYTPYKGEVQQCNTDIAQPVTRISAHVNVTKYSVPALQVAIKEYGPAVVIVDSSAKSFQFYKKGVLYDDRCLKKSSKHAVLAVGWGQKKGEPYFILKNSWSEAWGEGGYVRVQARANTCGVLTHPSYPRLTDDDVLLEKKTS</sequence>